<evidence type="ECO:0000256" key="5">
    <source>
        <dbReference type="ARBA" id="ARBA00022777"/>
    </source>
</evidence>
<dbReference type="GO" id="GO:0016301">
    <property type="term" value="F:kinase activity"/>
    <property type="evidence" value="ECO:0007669"/>
    <property type="project" value="UniProtKB-KW"/>
</dbReference>
<dbReference type="EC" id="2.7.6.1" evidence="1"/>
<dbReference type="InterPro" id="IPR029057">
    <property type="entry name" value="PRTase-like"/>
</dbReference>
<comment type="similarity">
    <text evidence="8">Belongs to the ribose-phosphate pyrophosphokinase family.</text>
</comment>
<keyword evidence="3 8" id="KW-0545">Nucleotide biosynthesis</keyword>
<reference evidence="13 14" key="1">
    <citation type="submission" date="2017-07" db="EMBL/GenBank/DDBJ databases">
        <title>Leptospira spp. isolated from tropical soils.</title>
        <authorList>
            <person name="Thibeaux R."/>
            <person name="Iraola G."/>
            <person name="Ferres I."/>
            <person name="Bierque E."/>
            <person name="Girault D."/>
            <person name="Soupe-Gilbert M.-E."/>
            <person name="Picardeau M."/>
            <person name="Goarant C."/>
        </authorList>
    </citation>
    <scope>NUCLEOTIDE SEQUENCE [LARGE SCALE GENOMIC DNA]</scope>
    <source>
        <strain evidence="11 14">FH2-B-C1</strain>
        <strain evidence="12 13">FH2-B-D1</strain>
    </source>
</reference>
<dbReference type="AlphaFoldDB" id="A0A2M9YKY2"/>
<dbReference type="EMBL" id="NPDU01000007">
    <property type="protein sequence ID" value="PJZ63212.1"/>
    <property type="molecule type" value="Genomic_DNA"/>
</dbReference>
<dbReference type="GO" id="GO:0002189">
    <property type="term" value="C:ribose phosphate diphosphokinase complex"/>
    <property type="evidence" value="ECO:0007669"/>
    <property type="project" value="TreeGrafter"/>
</dbReference>
<dbReference type="Gene3D" id="3.40.50.2020">
    <property type="match status" value="2"/>
</dbReference>
<evidence type="ECO:0000256" key="4">
    <source>
        <dbReference type="ARBA" id="ARBA00022741"/>
    </source>
</evidence>
<evidence type="ECO:0000256" key="6">
    <source>
        <dbReference type="ARBA" id="ARBA00022840"/>
    </source>
</evidence>
<evidence type="ECO:0000256" key="1">
    <source>
        <dbReference type="ARBA" id="ARBA00013247"/>
    </source>
</evidence>
<feature type="domain" description="Phosphoribosyltransferase" evidence="9">
    <location>
        <begin position="135"/>
        <end position="248"/>
    </location>
</feature>
<dbReference type="GO" id="GO:0005737">
    <property type="term" value="C:cytoplasm"/>
    <property type="evidence" value="ECO:0007669"/>
    <property type="project" value="TreeGrafter"/>
</dbReference>
<evidence type="ECO:0000259" key="9">
    <source>
        <dbReference type="Pfam" id="PF00156"/>
    </source>
</evidence>
<evidence type="ECO:0000313" key="14">
    <source>
        <dbReference type="Proteomes" id="UP000232188"/>
    </source>
</evidence>
<dbReference type="GO" id="GO:0006164">
    <property type="term" value="P:purine nucleotide biosynthetic process"/>
    <property type="evidence" value="ECO:0007669"/>
    <property type="project" value="TreeGrafter"/>
</dbReference>
<proteinExistence type="inferred from homology"/>
<dbReference type="NCBIfam" id="TIGR01251">
    <property type="entry name" value="ribP_PPkin"/>
    <property type="match status" value="1"/>
</dbReference>
<dbReference type="PANTHER" id="PTHR10210">
    <property type="entry name" value="RIBOSE-PHOSPHATE DIPHOSPHOKINASE FAMILY MEMBER"/>
    <property type="match status" value="1"/>
</dbReference>
<dbReference type="InterPro" id="IPR005946">
    <property type="entry name" value="Rib-P_diPkinase"/>
</dbReference>
<dbReference type="SMART" id="SM01400">
    <property type="entry name" value="Pribosyltran_N"/>
    <property type="match status" value="1"/>
</dbReference>
<evidence type="ECO:0000313" key="13">
    <source>
        <dbReference type="Proteomes" id="UP000232149"/>
    </source>
</evidence>
<dbReference type="Proteomes" id="UP000232188">
    <property type="component" value="Unassembled WGS sequence"/>
</dbReference>
<dbReference type="CDD" id="cd06223">
    <property type="entry name" value="PRTases_typeI"/>
    <property type="match status" value="1"/>
</dbReference>
<dbReference type="PANTHER" id="PTHR10210:SF32">
    <property type="entry name" value="RIBOSE-PHOSPHATE PYROPHOSPHOKINASE 2"/>
    <property type="match status" value="1"/>
</dbReference>
<dbReference type="EMBL" id="NPDV01000015">
    <property type="protein sequence ID" value="PJZ52201.1"/>
    <property type="molecule type" value="Genomic_DNA"/>
</dbReference>
<keyword evidence="2" id="KW-0808">Transferase</keyword>
<feature type="domain" description="Ribose-phosphate pyrophosphokinase N-terminal" evidence="10">
    <location>
        <begin position="5"/>
        <end position="115"/>
    </location>
</feature>
<comment type="caution">
    <text evidence="11">The sequence shown here is derived from an EMBL/GenBank/DDBJ whole genome shotgun (WGS) entry which is preliminary data.</text>
</comment>
<keyword evidence="4" id="KW-0547">Nucleotide-binding</keyword>
<name>A0A2M9YKY2_9LEPT</name>
<comment type="catalytic activity">
    <reaction evidence="7">
        <text>D-ribose 5-phosphate + ATP = 5-phospho-alpha-D-ribose 1-diphosphate + AMP + H(+)</text>
        <dbReference type="Rhea" id="RHEA:15609"/>
        <dbReference type="ChEBI" id="CHEBI:15378"/>
        <dbReference type="ChEBI" id="CHEBI:30616"/>
        <dbReference type="ChEBI" id="CHEBI:58017"/>
        <dbReference type="ChEBI" id="CHEBI:78346"/>
        <dbReference type="ChEBI" id="CHEBI:456215"/>
        <dbReference type="EC" id="2.7.6.1"/>
    </reaction>
</comment>
<evidence type="ECO:0000256" key="8">
    <source>
        <dbReference type="RuleBase" id="RU004324"/>
    </source>
</evidence>
<dbReference type="Proteomes" id="UP000232149">
    <property type="component" value="Unassembled WGS sequence"/>
</dbReference>
<evidence type="ECO:0000256" key="2">
    <source>
        <dbReference type="ARBA" id="ARBA00022679"/>
    </source>
</evidence>
<dbReference type="Pfam" id="PF13793">
    <property type="entry name" value="Pribosyltran_N"/>
    <property type="match status" value="1"/>
</dbReference>
<dbReference type="FunFam" id="3.40.50.2020:FF:000014">
    <property type="entry name" value="Ribose-phosphate pyrophosphokinase 1"/>
    <property type="match status" value="1"/>
</dbReference>
<gene>
    <name evidence="12" type="ORF">CH376_04070</name>
    <name evidence="11" type="ORF">CH380_16170</name>
</gene>
<dbReference type="RefSeq" id="WP_100786789.1">
    <property type="nucleotide sequence ID" value="NZ_NPDU01000007.1"/>
</dbReference>
<organism evidence="11 14">
    <name type="scientific">Leptospira adleri</name>
    <dbReference type="NCBI Taxonomy" id="2023186"/>
    <lineage>
        <taxon>Bacteria</taxon>
        <taxon>Pseudomonadati</taxon>
        <taxon>Spirochaetota</taxon>
        <taxon>Spirochaetia</taxon>
        <taxon>Leptospirales</taxon>
        <taxon>Leptospiraceae</taxon>
        <taxon>Leptospira</taxon>
    </lineage>
</organism>
<accession>A0A2M9YKY2</accession>
<keyword evidence="6" id="KW-0067">ATP-binding</keyword>
<evidence type="ECO:0000259" key="10">
    <source>
        <dbReference type="Pfam" id="PF13793"/>
    </source>
</evidence>
<dbReference type="SUPFAM" id="SSF53271">
    <property type="entry name" value="PRTase-like"/>
    <property type="match status" value="2"/>
</dbReference>
<evidence type="ECO:0000313" key="12">
    <source>
        <dbReference type="EMBL" id="PJZ63212.1"/>
    </source>
</evidence>
<dbReference type="GO" id="GO:0000287">
    <property type="term" value="F:magnesium ion binding"/>
    <property type="evidence" value="ECO:0007669"/>
    <property type="project" value="InterPro"/>
</dbReference>
<dbReference type="GO" id="GO:0006015">
    <property type="term" value="P:5-phosphoribose 1-diphosphate biosynthetic process"/>
    <property type="evidence" value="ECO:0007669"/>
    <property type="project" value="TreeGrafter"/>
</dbReference>
<dbReference type="GO" id="GO:0005524">
    <property type="term" value="F:ATP binding"/>
    <property type="evidence" value="ECO:0007669"/>
    <property type="project" value="UniProtKB-KW"/>
</dbReference>
<protein>
    <recommendedName>
        <fullName evidence="1">ribose-phosphate diphosphokinase</fullName>
        <ecNumber evidence="1">2.7.6.1</ecNumber>
    </recommendedName>
</protein>
<keyword evidence="13" id="KW-1185">Reference proteome</keyword>
<dbReference type="GO" id="GO:0004749">
    <property type="term" value="F:ribose phosphate diphosphokinase activity"/>
    <property type="evidence" value="ECO:0007669"/>
    <property type="project" value="UniProtKB-EC"/>
</dbReference>
<dbReference type="NCBIfam" id="NF005537">
    <property type="entry name" value="PRK07199.1"/>
    <property type="match status" value="1"/>
</dbReference>
<evidence type="ECO:0000256" key="7">
    <source>
        <dbReference type="ARBA" id="ARBA00049535"/>
    </source>
</evidence>
<dbReference type="Pfam" id="PF00156">
    <property type="entry name" value="Pribosyltran"/>
    <property type="match status" value="1"/>
</dbReference>
<dbReference type="InterPro" id="IPR000836">
    <property type="entry name" value="PRTase_dom"/>
</dbReference>
<dbReference type="InterPro" id="IPR029099">
    <property type="entry name" value="Pribosyltran_N"/>
</dbReference>
<evidence type="ECO:0000256" key="3">
    <source>
        <dbReference type="ARBA" id="ARBA00022727"/>
    </source>
</evidence>
<keyword evidence="5" id="KW-0418">Kinase</keyword>
<evidence type="ECO:0000313" key="11">
    <source>
        <dbReference type="EMBL" id="PJZ52201.1"/>
    </source>
</evidence>
<sequence length="291" mass="32475">MKKILFSFPENDSLAKSVSLLSGIVIGEADFGHYPDGESHCKILEDVKGSEVYLLCSLNQPDSKILPLIFFCETAKSLGASKVHLISPYLCYMRQDKVFQKGEGITAKYFATFLSNHVDSLLTIDPHLHRIKNLNEIYKIPAKSVHATSLIAEYVRKEIQNPVLIGPDAESDQWVKEVAELSESPFTVLEKIRRGDRDVEVSIPHLEKYKDSTPVLIDDIVSTGKTLIETIRHLHAIGMKPAICICVHGIFAEDAYQELINSGVELVATSNTIEHISNRIDVSKLLSDNLF</sequence>